<dbReference type="Proteomes" id="UP000294114">
    <property type="component" value="Unassembled WGS sequence"/>
</dbReference>
<evidence type="ECO:0000313" key="1">
    <source>
        <dbReference type="EMBL" id="RZU71725.1"/>
    </source>
</evidence>
<keyword evidence="2" id="KW-1185">Reference proteome</keyword>
<evidence type="ECO:0000313" key="2">
    <source>
        <dbReference type="Proteomes" id="UP000294114"/>
    </source>
</evidence>
<gene>
    <name evidence="1" type="ORF">EV384_0054</name>
</gene>
<reference evidence="1 2" key="1">
    <citation type="submission" date="2019-02" db="EMBL/GenBank/DDBJ databases">
        <title>Sequencing the genomes of 1000 actinobacteria strains.</title>
        <authorList>
            <person name="Klenk H.-P."/>
        </authorList>
    </citation>
    <scope>NUCLEOTIDE SEQUENCE [LARGE SCALE GENOMIC DNA]</scope>
    <source>
        <strain evidence="1 2">DSM 45612</strain>
    </source>
</reference>
<name>A0A4Q8B453_9ACTN</name>
<organism evidence="1 2">
    <name type="scientific">Micromonospora kangleipakensis</name>
    <dbReference type="NCBI Taxonomy" id="1077942"/>
    <lineage>
        <taxon>Bacteria</taxon>
        <taxon>Bacillati</taxon>
        <taxon>Actinomycetota</taxon>
        <taxon>Actinomycetes</taxon>
        <taxon>Micromonosporales</taxon>
        <taxon>Micromonosporaceae</taxon>
        <taxon>Micromonospora</taxon>
    </lineage>
</organism>
<proteinExistence type="predicted"/>
<protein>
    <submittedName>
        <fullName evidence="1">Uncharacterized protein</fullName>
    </submittedName>
</protein>
<dbReference type="AlphaFoldDB" id="A0A4Q8B453"/>
<sequence>MSFVRATFSGAETSFLRAAFSDKVVDFDRADLGVPPSSILGRVDRLRPV</sequence>
<dbReference type="EMBL" id="SHLD01000001">
    <property type="protein sequence ID" value="RZU71725.1"/>
    <property type="molecule type" value="Genomic_DNA"/>
</dbReference>
<accession>A0A4Q8B453</accession>
<comment type="caution">
    <text evidence="1">The sequence shown here is derived from an EMBL/GenBank/DDBJ whole genome shotgun (WGS) entry which is preliminary data.</text>
</comment>